<name>A0AAE4QW72_9ACTN</name>
<evidence type="ECO:0000259" key="7">
    <source>
        <dbReference type="Pfam" id="PF01938"/>
    </source>
</evidence>
<feature type="binding site" evidence="4">
    <location>
        <position position="296"/>
    </location>
    <ligand>
        <name>S-adenosyl-L-methionine</name>
        <dbReference type="ChEBI" id="CHEBI:59789"/>
    </ligand>
</feature>
<comment type="similarity">
    <text evidence="4">Belongs to the class I-like SAM-binding methyltransferase superfamily. RNA M5U methyltransferase family.</text>
</comment>
<dbReference type="InterPro" id="IPR030390">
    <property type="entry name" value="MeTrfase_TrmA_AS"/>
</dbReference>
<organism evidence="8 9">
    <name type="scientific">Dietzia maris</name>
    <dbReference type="NCBI Taxonomy" id="37915"/>
    <lineage>
        <taxon>Bacteria</taxon>
        <taxon>Bacillati</taxon>
        <taxon>Actinomycetota</taxon>
        <taxon>Actinomycetes</taxon>
        <taxon>Mycobacteriales</taxon>
        <taxon>Dietziaceae</taxon>
        <taxon>Dietzia</taxon>
    </lineage>
</organism>
<dbReference type="SUPFAM" id="SSF53335">
    <property type="entry name" value="S-adenosyl-L-methionine-dependent methyltransferases"/>
    <property type="match status" value="1"/>
</dbReference>
<sequence length="447" mass="46976">MTQDRATDWTGRVVRLRMEGPAHGGEFVARHEGRVVFCRGGITGELVDVLIDDDPGRAFCRGTVQAVVEASPDRVVPTCPAAAAGAGCCDWTHIASDAARGFAGRILAEQVSRIGRVELREGPVRVEVPGADPATSGWRTAARWVTGPDGVPGVRRARSRELVTEPCVQPDPRLRDAVAAATFAPGREVLGVLGDDGTVHIAHRPAVGDAPRGRGGRSRRSSATRARARHSRAVGWEIVAGGPTVVRRVGGHEWRLPPDAFWQAHRSAASHYSHEVRTAVTRTPDLTDIPEIWDLYGGTGLFAAGVRDAIPGARVTVVEAATASLHAATDTLGGAPGDGSGGGVRTLRSRVETFLEDRDDPPGVHPDPQVIILDPPRGGAGIPVMRRLAATGAFRIVHVGCDPASLARDIGVLVAAGWTLTDLHGVAAFPGTHHVEGIAVLDSPGRS</sequence>
<keyword evidence="3 4" id="KW-0949">S-adenosyl-L-methionine</keyword>
<dbReference type="EMBL" id="JAWLKJ010000001">
    <property type="protein sequence ID" value="MDV6297759.1"/>
    <property type="molecule type" value="Genomic_DNA"/>
</dbReference>
<dbReference type="PANTHER" id="PTHR11061">
    <property type="entry name" value="RNA M5U METHYLTRANSFERASE"/>
    <property type="match status" value="1"/>
</dbReference>
<dbReference type="GO" id="GO:0070475">
    <property type="term" value="P:rRNA base methylation"/>
    <property type="evidence" value="ECO:0007669"/>
    <property type="project" value="TreeGrafter"/>
</dbReference>
<feature type="region of interest" description="Disordered" evidence="6">
    <location>
        <begin position="205"/>
        <end position="227"/>
    </location>
</feature>
<dbReference type="AlphaFoldDB" id="A0AAE4QW72"/>
<evidence type="ECO:0000313" key="8">
    <source>
        <dbReference type="EMBL" id="MDV6297759.1"/>
    </source>
</evidence>
<feature type="compositionally biased region" description="Basic residues" evidence="6">
    <location>
        <begin position="214"/>
        <end position="227"/>
    </location>
</feature>
<evidence type="ECO:0000256" key="5">
    <source>
        <dbReference type="PROSITE-ProRule" id="PRU10015"/>
    </source>
</evidence>
<dbReference type="Proteomes" id="UP001185873">
    <property type="component" value="Unassembled WGS sequence"/>
</dbReference>
<accession>A0AAE4QW72</accession>
<proteinExistence type="inferred from homology"/>
<evidence type="ECO:0000313" key="9">
    <source>
        <dbReference type="Proteomes" id="UP001185873"/>
    </source>
</evidence>
<dbReference type="InterPro" id="IPR010280">
    <property type="entry name" value="U5_MeTrfase_fam"/>
</dbReference>
<reference evidence="8" key="1">
    <citation type="submission" date="2023-10" db="EMBL/GenBank/DDBJ databases">
        <title>Development of a sustainable strategy for remediation of hydrocarbon-contaminated territories based on the waste exchange concept.</title>
        <authorList>
            <person name="Krivoruchko A."/>
        </authorList>
    </citation>
    <scope>NUCLEOTIDE SEQUENCE</scope>
    <source>
        <strain evidence="8">IEGM 1175</strain>
    </source>
</reference>
<dbReference type="Gene3D" id="3.40.50.150">
    <property type="entry name" value="Vaccinia Virus protein VP39"/>
    <property type="match status" value="1"/>
</dbReference>
<feature type="binding site" evidence="4">
    <location>
        <position position="374"/>
    </location>
    <ligand>
        <name>S-adenosyl-L-methionine</name>
        <dbReference type="ChEBI" id="CHEBI:59789"/>
    </ligand>
</feature>
<dbReference type="Pfam" id="PF01938">
    <property type="entry name" value="TRAM"/>
    <property type="match status" value="1"/>
</dbReference>
<keyword evidence="2 4" id="KW-0808">Transferase</keyword>
<dbReference type="Gene3D" id="2.40.50.1070">
    <property type="match status" value="1"/>
</dbReference>
<feature type="active site" evidence="5">
    <location>
        <position position="401"/>
    </location>
</feature>
<dbReference type="Gene3D" id="2.40.50.140">
    <property type="entry name" value="Nucleic acid-binding proteins"/>
    <property type="match status" value="1"/>
</dbReference>
<dbReference type="InterPro" id="IPR012340">
    <property type="entry name" value="NA-bd_OB-fold"/>
</dbReference>
<protein>
    <submittedName>
        <fullName evidence="8">Class I SAM-dependent RNA methyltransferase</fullName>
    </submittedName>
</protein>
<dbReference type="PROSITE" id="PS01230">
    <property type="entry name" value="TRMA_1"/>
    <property type="match status" value="1"/>
</dbReference>
<evidence type="ECO:0000256" key="4">
    <source>
        <dbReference type="PROSITE-ProRule" id="PRU01024"/>
    </source>
</evidence>
<feature type="domain" description="TRAM" evidence="7">
    <location>
        <begin position="11"/>
        <end position="54"/>
    </location>
</feature>
<dbReference type="InterPro" id="IPR002792">
    <property type="entry name" value="TRAM_dom"/>
</dbReference>
<dbReference type="InterPro" id="IPR029063">
    <property type="entry name" value="SAM-dependent_MTases_sf"/>
</dbReference>
<evidence type="ECO:0000256" key="3">
    <source>
        <dbReference type="ARBA" id="ARBA00022691"/>
    </source>
</evidence>
<comment type="caution">
    <text evidence="8">The sequence shown here is derived from an EMBL/GenBank/DDBJ whole genome shotgun (WGS) entry which is preliminary data.</text>
</comment>
<feature type="binding site" evidence="4">
    <location>
        <position position="263"/>
    </location>
    <ligand>
        <name>S-adenosyl-L-methionine</name>
        <dbReference type="ChEBI" id="CHEBI:59789"/>
    </ligand>
</feature>
<evidence type="ECO:0000256" key="6">
    <source>
        <dbReference type="SAM" id="MobiDB-lite"/>
    </source>
</evidence>
<keyword evidence="1 4" id="KW-0489">Methyltransferase</keyword>
<feature type="binding site" evidence="4">
    <location>
        <position position="319"/>
    </location>
    <ligand>
        <name>S-adenosyl-L-methionine</name>
        <dbReference type="ChEBI" id="CHEBI:59789"/>
    </ligand>
</feature>
<evidence type="ECO:0000256" key="1">
    <source>
        <dbReference type="ARBA" id="ARBA00022603"/>
    </source>
</evidence>
<gene>
    <name evidence="8" type="ORF">R3P82_01400</name>
</gene>
<evidence type="ECO:0000256" key="2">
    <source>
        <dbReference type="ARBA" id="ARBA00022679"/>
    </source>
</evidence>
<dbReference type="PANTHER" id="PTHR11061:SF30">
    <property type="entry name" value="TRNA (URACIL(54)-C(5))-METHYLTRANSFERASE"/>
    <property type="match status" value="1"/>
</dbReference>
<dbReference type="GO" id="GO:0070041">
    <property type="term" value="F:rRNA (uridine-C5-)-methyltransferase activity"/>
    <property type="evidence" value="ECO:0007669"/>
    <property type="project" value="TreeGrafter"/>
</dbReference>
<dbReference type="PROSITE" id="PS51687">
    <property type="entry name" value="SAM_MT_RNA_M5U"/>
    <property type="match status" value="1"/>
</dbReference>
<dbReference type="RefSeq" id="WP_317468340.1">
    <property type="nucleotide sequence ID" value="NZ_JAWLKJ010000001.1"/>
</dbReference>
<feature type="active site" description="Nucleophile" evidence="4">
    <location>
        <position position="401"/>
    </location>
</feature>